<dbReference type="Proteomes" id="UP000631670">
    <property type="component" value="Unassembled WGS sequence"/>
</dbReference>
<sequence>MWLDRLTEALSEDSYIQASRQSHYQMLAEAILNNQPEWVEAQRLVAVYEQALSVAAQLRRFTGQVALHSVDVQIMNLPRLGRSEFGQGYAAGMLAARRHHLSERLGSPPLPPACVPDYLLRPYDHDIELPDPETAAAGVTELLSSWLRGGRPADSAKAAVRLASVTTSVAQESLSVAQAHISEVQTEIADLTGALRAPGDLVVTNRSVSSFLRSELTTLSTAVRRSATPGSGFGGGFYAACEHVSQLLNSHAVSLRFARAGDRASIEW</sequence>
<evidence type="ECO:0000313" key="1">
    <source>
        <dbReference type="EMBL" id="MBE1496243.1"/>
    </source>
</evidence>
<reference evidence="1 2" key="1">
    <citation type="submission" date="2020-10" db="EMBL/GenBank/DDBJ databases">
        <title>Sequencing the genomes of 1000 actinobacteria strains.</title>
        <authorList>
            <person name="Klenk H.-P."/>
        </authorList>
    </citation>
    <scope>NUCLEOTIDE SEQUENCE [LARGE SCALE GENOMIC DNA]</scope>
    <source>
        <strain evidence="1 2">DSM 44653</strain>
    </source>
</reference>
<organism evidence="1 2">
    <name type="scientific">Amycolatopsis lexingtonensis</name>
    <dbReference type="NCBI Taxonomy" id="218822"/>
    <lineage>
        <taxon>Bacteria</taxon>
        <taxon>Bacillati</taxon>
        <taxon>Actinomycetota</taxon>
        <taxon>Actinomycetes</taxon>
        <taxon>Pseudonocardiales</taxon>
        <taxon>Pseudonocardiaceae</taxon>
        <taxon>Amycolatopsis</taxon>
    </lineage>
</organism>
<dbReference type="RefSeq" id="WP_143265477.1">
    <property type="nucleotide sequence ID" value="NZ_JADBEG010000001.1"/>
</dbReference>
<dbReference type="EMBL" id="JADBEG010000001">
    <property type="protein sequence ID" value="MBE1496243.1"/>
    <property type="molecule type" value="Genomic_DNA"/>
</dbReference>
<gene>
    <name evidence="1" type="ORF">H4696_003343</name>
</gene>
<comment type="caution">
    <text evidence="1">The sequence shown here is derived from an EMBL/GenBank/DDBJ whole genome shotgun (WGS) entry which is preliminary data.</text>
</comment>
<protein>
    <submittedName>
        <fullName evidence="1">Uncharacterized protein</fullName>
    </submittedName>
</protein>
<name>A0ABR9HZ76_9PSEU</name>
<proteinExistence type="predicted"/>
<keyword evidence="2" id="KW-1185">Reference proteome</keyword>
<accession>A0ABR9HZ76</accession>
<evidence type="ECO:0000313" key="2">
    <source>
        <dbReference type="Proteomes" id="UP000631670"/>
    </source>
</evidence>